<organism evidence="1 2">
    <name type="scientific">Pseudobutyrivibrio ruminis</name>
    <dbReference type="NCBI Taxonomy" id="46206"/>
    <lineage>
        <taxon>Bacteria</taxon>
        <taxon>Bacillati</taxon>
        <taxon>Bacillota</taxon>
        <taxon>Clostridia</taxon>
        <taxon>Lachnospirales</taxon>
        <taxon>Lachnospiraceae</taxon>
        <taxon>Pseudobutyrivibrio</taxon>
    </lineage>
</organism>
<reference evidence="1" key="1">
    <citation type="submission" date="2019-04" db="EMBL/GenBank/DDBJ databases">
        <title>Evolution of Biomass-Degrading Anaerobic Consortia Revealed by Metagenomics.</title>
        <authorList>
            <person name="Peng X."/>
        </authorList>
    </citation>
    <scope>NUCLEOTIDE SEQUENCE</scope>
    <source>
        <strain evidence="1">SIG311</strain>
    </source>
</reference>
<sequence length="67" mass="7598">MISEKVLLSTKGVLKQLKVRQKSSKIAGKRLKSVQNGEKVQQPFFFRLLLKEEGVLNRMEVQLALGT</sequence>
<dbReference type="AlphaFoldDB" id="A0A927YQS5"/>
<accession>A0A927YQS5</accession>
<gene>
    <name evidence="1" type="ORF">E7272_07840</name>
</gene>
<comment type="caution">
    <text evidence="1">The sequence shown here is derived from an EMBL/GenBank/DDBJ whole genome shotgun (WGS) entry which is preliminary data.</text>
</comment>
<evidence type="ECO:0000313" key="2">
    <source>
        <dbReference type="Proteomes" id="UP000766246"/>
    </source>
</evidence>
<protein>
    <submittedName>
        <fullName evidence="1">Uncharacterized protein</fullName>
    </submittedName>
</protein>
<dbReference type="EMBL" id="SVER01000017">
    <property type="protein sequence ID" value="MBE5919743.1"/>
    <property type="molecule type" value="Genomic_DNA"/>
</dbReference>
<name>A0A927YQS5_9FIRM</name>
<evidence type="ECO:0000313" key="1">
    <source>
        <dbReference type="EMBL" id="MBE5919743.1"/>
    </source>
</evidence>
<proteinExistence type="predicted"/>
<dbReference type="Proteomes" id="UP000766246">
    <property type="component" value="Unassembled WGS sequence"/>
</dbReference>